<evidence type="ECO:0000313" key="3">
    <source>
        <dbReference type="Proteomes" id="UP001319921"/>
    </source>
</evidence>
<dbReference type="Proteomes" id="UP001319921">
    <property type="component" value="Chromosome"/>
</dbReference>
<dbReference type="EMBL" id="AP025226">
    <property type="protein sequence ID" value="BDB99327.1"/>
    <property type="molecule type" value="Genomic_DNA"/>
</dbReference>
<reference evidence="2 3" key="1">
    <citation type="journal article" date="2022" name="Microbiol. Resour. Announc.">
        <title>Complete Genome Sequence of the Hyperthermophilic and Acidophilic Archaeon Saccharolobus caldissimus Strain HS-3T.</title>
        <authorList>
            <person name="Sakai H.D."/>
            <person name="Kurosawa N."/>
        </authorList>
    </citation>
    <scope>NUCLEOTIDE SEQUENCE [LARGE SCALE GENOMIC DNA]</scope>
    <source>
        <strain evidence="2 3">JCM32116</strain>
    </source>
</reference>
<dbReference type="PANTHER" id="PTHR34227">
    <property type="entry name" value="CHAPERONE PROTEIN YCDY"/>
    <property type="match status" value="1"/>
</dbReference>
<dbReference type="InterPro" id="IPR050289">
    <property type="entry name" value="TorD/DmsD_chaperones"/>
</dbReference>
<dbReference type="GeneID" id="68867068"/>
<sequence>MSLSLMDLTLLRFYIYDLFSEIFLYKIEDNEYNQMIEKINKIDENFREILKQLSNVDTLEIRKKFESIEKKDYLIEYSTLFLAGFGNKPLTPVESKQIFVNLGEKIALFKYSDIVKFYRLRGIVTKLDRNFVHEIDHISTILAFMSFLVKEEYELRKLNKNPFKTISDEINFMTTHIMGWVPSWANNVINDSRSDIFRIVCKNLLQWINYDYNNLSRNLPKI</sequence>
<dbReference type="AlphaFoldDB" id="A0AAQ4CU46"/>
<keyword evidence="1" id="KW-0143">Chaperone</keyword>
<proteinExistence type="predicted"/>
<dbReference type="Gene3D" id="1.10.3480.10">
    <property type="entry name" value="TorD-like"/>
    <property type="match status" value="1"/>
</dbReference>
<dbReference type="InterPro" id="IPR036411">
    <property type="entry name" value="TorD-like_sf"/>
</dbReference>
<name>A0AAQ4CU46_9CREN</name>
<gene>
    <name evidence="2" type="ORF">SACC_23440</name>
</gene>
<dbReference type="SUPFAM" id="SSF89155">
    <property type="entry name" value="TorD-like"/>
    <property type="match status" value="1"/>
</dbReference>
<evidence type="ECO:0000313" key="2">
    <source>
        <dbReference type="EMBL" id="BDB99327.1"/>
    </source>
</evidence>
<dbReference type="Pfam" id="PF02613">
    <property type="entry name" value="Nitrate_red_del"/>
    <property type="match status" value="1"/>
</dbReference>
<organism evidence="2 3">
    <name type="scientific">Saccharolobus caldissimus</name>
    <dbReference type="NCBI Taxonomy" id="1702097"/>
    <lineage>
        <taxon>Archaea</taxon>
        <taxon>Thermoproteota</taxon>
        <taxon>Thermoprotei</taxon>
        <taxon>Sulfolobales</taxon>
        <taxon>Sulfolobaceae</taxon>
        <taxon>Saccharolobus</taxon>
    </lineage>
</organism>
<accession>A0AAQ4CU46</accession>
<dbReference type="PANTHER" id="PTHR34227:SF1">
    <property type="entry name" value="DIMETHYL SULFOXIDE REDUCTASE CHAPERONE-RELATED"/>
    <property type="match status" value="1"/>
</dbReference>
<dbReference type="RefSeq" id="WP_229569646.1">
    <property type="nucleotide sequence ID" value="NZ_AP025226.1"/>
</dbReference>
<evidence type="ECO:0000256" key="1">
    <source>
        <dbReference type="ARBA" id="ARBA00023186"/>
    </source>
</evidence>
<protein>
    <submittedName>
        <fullName evidence="2">Component of anaerobic dehydrogenase</fullName>
    </submittedName>
</protein>
<keyword evidence="3" id="KW-1185">Reference proteome</keyword>
<dbReference type="KEGG" id="scas:SACC_23440"/>
<dbReference type="InterPro" id="IPR020945">
    <property type="entry name" value="DMSO/NO3_reduct_chaperone"/>
</dbReference>